<proteinExistence type="predicted"/>
<reference evidence="3" key="1">
    <citation type="journal article" date="2019" name="Int. J. Syst. Evol. Microbiol.">
        <title>The Global Catalogue of Microorganisms (GCM) 10K type strain sequencing project: providing services to taxonomists for standard genome sequencing and annotation.</title>
        <authorList>
            <consortium name="The Broad Institute Genomics Platform"/>
            <consortium name="The Broad Institute Genome Sequencing Center for Infectious Disease"/>
            <person name="Wu L."/>
            <person name="Ma J."/>
        </authorList>
    </citation>
    <scope>NUCLEOTIDE SEQUENCE [LARGE SCALE GENOMIC DNA]</scope>
    <source>
        <strain evidence="3">CGMCC 4.7466</strain>
    </source>
</reference>
<evidence type="ECO:0000313" key="3">
    <source>
        <dbReference type="Proteomes" id="UP001595818"/>
    </source>
</evidence>
<comment type="caution">
    <text evidence="2">The sequence shown here is derived from an EMBL/GenBank/DDBJ whole genome shotgun (WGS) entry which is preliminary data.</text>
</comment>
<accession>A0ABV9SX91</accession>
<evidence type="ECO:0000313" key="2">
    <source>
        <dbReference type="EMBL" id="MFC4871027.1"/>
    </source>
</evidence>
<keyword evidence="1" id="KW-0732">Signal</keyword>
<dbReference type="NCBIfam" id="NF038032">
    <property type="entry name" value="CehA_McbA_metalo"/>
    <property type="match status" value="1"/>
</dbReference>
<dbReference type="EMBL" id="JBHSJJ010000002">
    <property type="protein sequence ID" value="MFC4871027.1"/>
    <property type="molecule type" value="Genomic_DNA"/>
</dbReference>
<dbReference type="RefSeq" id="WP_377062116.1">
    <property type="nucleotide sequence ID" value="NZ_JBHSJJ010000002.1"/>
</dbReference>
<evidence type="ECO:0000256" key="1">
    <source>
        <dbReference type="SAM" id="SignalP"/>
    </source>
</evidence>
<keyword evidence="3" id="KW-1185">Reference proteome</keyword>
<feature type="chain" id="PRO_5046163718" evidence="1">
    <location>
        <begin position="20"/>
        <end position="813"/>
    </location>
</feature>
<organism evidence="2 3">
    <name type="scientific">Negadavirga shengliensis</name>
    <dbReference type="NCBI Taxonomy" id="1389218"/>
    <lineage>
        <taxon>Bacteria</taxon>
        <taxon>Pseudomonadati</taxon>
        <taxon>Bacteroidota</taxon>
        <taxon>Cytophagia</taxon>
        <taxon>Cytophagales</taxon>
        <taxon>Cyclobacteriaceae</taxon>
        <taxon>Negadavirga</taxon>
    </lineage>
</organism>
<dbReference type="Proteomes" id="UP001595818">
    <property type="component" value="Unassembled WGS sequence"/>
</dbReference>
<sequence>MRKTLLFLFLVSSTSSLWAQHHDHHAQNVQLLENIEPQPLIANAIRVGEALSFIGSSLPTEYLENLNSIQEMPFTKESVRRVQEILDPFCLASIEINPESRVKVFQGAAEPILMEEGWSTFLVKVHNQAHVTSVIEAESPNSLPVLHRSTGNHRMDEKNFLSAGQLDNRFLEIQMFNDRPLKPNLSGFDLEYAIIQIFSKVSGKKEVKIGFNVGQGTQDIGFRNTIDILFDIQPAVKVTFNVNDWDGASTIASFIVTDGIDRFSKSEPQSYYPEDYRNKMAMTRHWEEPANKALTHKISSKNKLNGIYPLPSRRVASRDEFPDFFFQPQVYRMDGEYIYLPPGKFQVVYGKGPEYHIQHKEIIVPEKIDAMEVDFSLKRWINMASLGWFSGDHHIHAAGCSHYESPEEGVLPEHMWRQIQGEDLKLGSNLTWGPSWYHQKKYFTGKDHPFSDLNNILRYDIEVSGFPSSHAGHLVLLNLKEDDYPNTSVIEDWPSWTLPILTWAKEQGGVTGYAHSGLGLYPVQPTDELPNYVLPKMDGIGANEFIVTVTHDVVDFYSMGNTPAPAELNMWYHTLNSGFRTRISGETDFPCISDERVGSGRIYAKLDGELSFSNYMEALKIGRSYVSDGFSHLIDFQINDVVLGDNNSELKVKKNTVLDISVNAAAFLSEIQDEIGSIIASRGEYQSPYWHIERARIGNSRKIPIELIVNGVSVEKQEIIADGNWNNLKFDFPIERSSWIAIRVYASAHTNPIFVLVDGNPIREKASAEWCRKAIDKCWEMKSVGFKKEEKEAAKMGYDYARKVFDDIIMQAD</sequence>
<feature type="signal peptide" evidence="1">
    <location>
        <begin position="1"/>
        <end position="19"/>
    </location>
</feature>
<protein>
    <submittedName>
        <fullName evidence="2">CehA/McbA family metallohydrolase</fullName>
    </submittedName>
</protein>
<name>A0ABV9SX91_9BACT</name>
<gene>
    <name evidence="2" type="ORF">ACFPFU_04965</name>
</gene>